<organism evidence="3 4">
    <name type="scientific">Antiquaquibacter oligotrophicus</name>
    <dbReference type="NCBI Taxonomy" id="2880260"/>
    <lineage>
        <taxon>Bacteria</taxon>
        <taxon>Bacillati</taxon>
        <taxon>Actinomycetota</taxon>
        <taxon>Actinomycetes</taxon>
        <taxon>Micrococcales</taxon>
        <taxon>Microbacteriaceae</taxon>
        <taxon>Antiquaquibacter</taxon>
    </lineage>
</organism>
<dbReference type="Gene3D" id="3.40.50.1820">
    <property type="entry name" value="alpha/beta hydrolase"/>
    <property type="match status" value="1"/>
</dbReference>
<keyword evidence="4" id="KW-1185">Reference proteome</keyword>
<dbReference type="Pfam" id="PF12697">
    <property type="entry name" value="Abhydrolase_6"/>
    <property type="match status" value="1"/>
</dbReference>
<feature type="region of interest" description="Disordered" evidence="1">
    <location>
        <begin position="1"/>
        <end position="25"/>
    </location>
</feature>
<dbReference type="PANTHER" id="PTHR43433:SF5">
    <property type="entry name" value="AB HYDROLASE-1 DOMAIN-CONTAINING PROTEIN"/>
    <property type="match status" value="1"/>
</dbReference>
<dbReference type="InterPro" id="IPR050471">
    <property type="entry name" value="AB_hydrolase"/>
</dbReference>
<dbReference type="Proteomes" id="UP001160142">
    <property type="component" value="Unassembled WGS sequence"/>
</dbReference>
<dbReference type="InterPro" id="IPR029058">
    <property type="entry name" value="AB_hydrolase_fold"/>
</dbReference>
<accession>A0ABT6KNG8</accession>
<dbReference type="EMBL" id="JARXVQ010000001">
    <property type="protein sequence ID" value="MDH6180627.1"/>
    <property type="molecule type" value="Genomic_DNA"/>
</dbReference>
<feature type="domain" description="AB hydrolase-1" evidence="2">
    <location>
        <begin position="56"/>
        <end position="291"/>
    </location>
</feature>
<evidence type="ECO:0000313" key="4">
    <source>
        <dbReference type="Proteomes" id="UP001160142"/>
    </source>
</evidence>
<evidence type="ECO:0000313" key="3">
    <source>
        <dbReference type="EMBL" id="MDH6180627.1"/>
    </source>
</evidence>
<sequence>MMGDEGARRAEARRRDAALPDRDWSELPNGVTRSWHSAPSGRLAMISAGDPAAPRVVLVPGVTGSKEDFILMMPLLADAGYRVESFDMAGQYESAEAGPENVTPPRRSYDHDLFVDDLISVLEAGPGPAHLLGYSFAGTVSQLATVRRPELVASLTLLSCPPESGQGFRGVKRLGPFTGLATGRVGAALMIWGVRRNFTKVPPGRLAFVRHRFGFTRRQSVRDIISLMKRAPDAVAELASSGLPMLIAVGEHDLWPTSLHRAFADSLGARLVIYPTGHSPCETTPYELVLDLLTLYNER</sequence>
<reference evidence="3 4" key="1">
    <citation type="submission" date="2023-04" db="EMBL/GenBank/DDBJ databases">
        <title>Genome Encyclopedia of Bacteria and Archaea VI: Functional Genomics of Type Strains.</title>
        <authorList>
            <person name="Whitman W."/>
        </authorList>
    </citation>
    <scope>NUCLEOTIDE SEQUENCE [LARGE SCALE GENOMIC DNA]</scope>
    <source>
        <strain evidence="3 4">SG_E_30_P1</strain>
    </source>
</reference>
<name>A0ABT6KNG8_9MICO</name>
<evidence type="ECO:0000259" key="2">
    <source>
        <dbReference type="Pfam" id="PF12697"/>
    </source>
</evidence>
<gene>
    <name evidence="3" type="ORF">M2152_000809</name>
</gene>
<comment type="caution">
    <text evidence="3">The sequence shown here is derived from an EMBL/GenBank/DDBJ whole genome shotgun (WGS) entry which is preliminary data.</text>
</comment>
<proteinExistence type="predicted"/>
<dbReference type="PANTHER" id="PTHR43433">
    <property type="entry name" value="HYDROLASE, ALPHA/BETA FOLD FAMILY PROTEIN"/>
    <property type="match status" value="1"/>
</dbReference>
<dbReference type="SUPFAM" id="SSF53474">
    <property type="entry name" value="alpha/beta-Hydrolases"/>
    <property type="match status" value="1"/>
</dbReference>
<evidence type="ECO:0000256" key="1">
    <source>
        <dbReference type="SAM" id="MobiDB-lite"/>
    </source>
</evidence>
<protein>
    <submittedName>
        <fullName evidence="3">Pimeloyl-ACP methyl ester carboxylesterase</fullName>
    </submittedName>
</protein>
<dbReference type="InterPro" id="IPR000073">
    <property type="entry name" value="AB_hydrolase_1"/>
</dbReference>